<dbReference type="AlphaFoldDB" id="G2Z915"/>
<dbReference type="Proteomes" id="UP000001286">
    <property type="component" value="Chromosome"/>
</dbReference>
<feature type="transmembrane region" description="Helical" evidence="2">
    <location>
        <begin position="34"/>
        <end position="56"/>
    </location>
</feature>
<protein>
    <recommendedName>
        <fullName evidence="3">DUF4352 domain-containing protein</fullName>
    </recommendedName>
</protein>
<proteinExistence type="predicted"/>
<evidence type="ECO:0000256" key="2">
    <source>
        <dbReference type="SAM" id="Phobius"/>
    </source>
</evidence>
<dbReference type="OrthoDB" id="2366165at2"/>
<name>G2Z915_LISIP</name>
<dbReference type="HOGENOM" id="CLU_095284_0_0_9"/>
<reference evidence="4 5" key="1">
    <citation type="journal article" date="2011" name="J. Bacteriol.">
        <title>Complete genome sequence of the animal pathogen Listeria ivanovii, which provides insights into host specificities and evolution of the genus Listeria.</title>
        <authorList>
            <person name="Buchrieser C."/>
            <person name="Rusniok C."/>
            <person name="Garrido P."/>
            <person name="Hain T."/>
            <person name="Scortti M."/>
            <person name="Lampidis R."/>
            <person name="Karst U."/>
            <person name="Chakraborty T."/>
            <person name="Cossart P."/>
            <person name="Kreft J."/>
            <person name="Vazquez-Boland J.A."/>
            <person name="Goebel W."/>
            <person name="Glaser P."/>
        </authorList>
    </citation>
    <scope>NUCLEOTIDE SEQUENCE [LARGE SCALE GENOMIC DNA]</scope>
    <source>
        <strain evidence="5">ATCC BAA-678 / PAM 55</strain>
    </source>
</reference>
<dbReference type="KEGG" id="liv:LIV_1418"/>
<dbReference type="RefSeq" id="WP_014092835.1">
    <property type="nucleotide sequence ID" value="NC_016011.1"/>
</dbReference>
<feature type="transmembrane region" description="Helical" evidence="2">
    <location>
        <begin position="6"/>
        <end position="27"/>
    </location>
</feature>
<dbReference type="InterPro" id="IPR029051">
    <property type="entry name" value="DUF4352"/>
</dbReference>
<dbReference type="InterPro" id="IPR029050">
    <property type="entry name" value="Immunoprotect_excell_Ig-like"/>
</dbReference>
<dbReference type="EMBL" id="FR687253">
    <property type="protein sequence ID" value="CBW85899.1"/>
    <property type="molecule type" value="Genomic_DNA"/>
</dbReference>
<sequence length="201" mass="22728">MNLLLILVGFFLLTFIGLIVGIVLLIVRKEKWAGIIVAGLSLGIGFYIILGGLNLVTTSLLQSFSNPFAFTSDFGNSDSYSDDYTDDFDDDYIDVKYGQTVTMDDESTVIINKPVMYREKADYDIYSVNVKVKNSGAEEIIFSSEDVLLYDHADDDYGEEITEKAFSGIIKPGETKELTLFYKVYNFGPYDVEYDNYNWTE</sequence>
<gene>
    <name evidence="4" type="ordered locus">LIV_1418</name>
</gene>
<evidence type="ECO:0000313" key="5">
    <source>
        <dbReference type="Proteomes" id="UP000001286"/>
    </source>
</evidence>
<dbReference type="Pfam" id="PF11611">
    <property type="entry name" value="DUF4352"/>
    <property type="match status" value="1"/>
</dbReference>
<dbReference type="eggNOG" id="ENOG5033UI5">
    <property type="taxonomic scope" value="Bacteria"/>
</dbReference>
<keyword evidence="2" id="KW-0472">Membrane</keyword>
<feature type="domain" description="DUF4352" evidence="3">
    <location>
        <begin position="113"/>
        <end position="196"/>
    </location>
</feature>
<keyword evidence="2" id="KW-1133">Transmembrane helix</keyword>
<evidence type="ECO:0000313" key="4">
    <source>
        <dbReference type="EMBL" id="CBW85899.1"/>
    </source>
</evidence>
<organism evidence="4 5">
    <name type="scientific">Listeria ivanovii (strain ATCC BAA-678 / PAM 55)</name>
    <dbReference type="NCBI Taxonomy" id="881621"/>
    <lineage>
        <taxon>Bacteria</taxon>
        <taxon>Bacillati</taxon>
        <taxon>Bacillota</taxon>
        <taxon>Bacilli</taxon>
        <taxon>Bacillales</taxon>
        <taxon>Listeriaceae</taxon>
        <taxon>Listeria</taxon>
    </lineage>
</organism>
<evidence type="ECO:0000259" key="3">
    <source>
        <dbReference type="Pfam" id="PF11611"/>
    </source>
</evidence>
<evidence type="ECO:0000256" key="1">
    <source>
        <dbReference type="ARBA" id="ARBA00022729"/>
    </source>
</evidence>
<dbReference type="GeneID" id="57076400"/>
<dbReference type="Gene3D" id="2.60.40.1240">
    <property type="match status" value="1"/>
</dbReference>
<keyword evidence="1" id="KW-0732">Signal</keyword>
<accession>G2Z915</accession>
<keyword evidence="2" id="KW-0812">Transmembrane</keyword>